<dbReference type="Pfam" id="PF11917">
    <property type="entry name" value="DUF3435"/>
    <property type="match status" value="1"/>
</dbReference>
<evidence type="ECO:0000256" key="1">
    <source>
        <dbReference type="SAM" id="MobiDB-lite"/>
    </source>
</evidence>
<feature type="domain" description="C2H2-type" evidence="2">
    <location>
        <begin position="596"/>
        <end position="621"/>
    </location>
</feature>
<keyword evidence="4" id="KW-1185">Reference proteome</keyword>
<dbReference type="InterPro" id="IPR013087">
    <property type="entry name" value="Znf_C2H2_type"/>
</dbReference>
<feature type="region of interest" description="Disordered" evidence="1">
    <location>
        <begin position="370"/>
        <end position="390"/>
    </location>
</feature>
<evidence type="ECO:0000259" key="2">
    <source>
        <dbReference type="SMART" id="SM00355"/>
    </source>
</evidence>
<dbReference type="SMART" id="SM00355">
    <property type="entry name" value="ZnF_C2H2"/>
    <property type="match status" value="2"/>
</dbReference>
<dbReference type="AlphaFoldDB" id="A0A5N6EZG0"/>
<dbReference type="Proteomes" id="UP000326799">
    <property type="component" value="Unassembled WGS sequence"/>
</dbReference>
<protein>
    <recommendedName>
        <fullName evidence="2">C2H2-type domain-containing protein</fullName>
    </recommendedName>
</protein>
<feature type="domain" description="C2H2-type" evidence="2">
    <location>
        <begin position="553"/>
        <end position="586"/>
    </location>
</feature>
<dbReference type="PANTHER" id="PTHR37535:SF4">
    <property type="entry name" value="FLUG DOMAIN-CONTAINING PROTEIN"/>
    <property type="match status" value="1"/>
</dbReference>
<dbReference type="InterPro" id="IPR021842">
    <property type="entry name" value="DUF3435"/>
</dbReference>
<accession>A0A5N6EZG0</accession>
<evidence type="ECO:0000313" key="3">
    <source>
        <dbReference type="EMBL" id="KAB8222896.1"/>
    </source>
</evidence>
<dbReference type="EMBL" id="ML733409">
    <property type="protein sequence ID" value="KAB8222896.1"/>
    <property type="molecule type" value="Genomic_DNA"/>
</dbReference>
<feature type="compositionally biased region" description="Polar residues" evidence="1">
    <location>
        <begin position="370"/>
        <end position="383"/>
    </location>
</feature>
<evidence type="ECO:0000313" key="4">
    <source>
        <dbReference type="Proteomes" id="UP000326799"/>
    </source>
</evidence>
<dbReference type="PANTHER" id="PTHR37535">
    <property type="entry name" value="FLUG DOMAIN PROTEIN"/>
    <property type="match status" value="1"/>
</dbReference>
<gene>
    <name evidence="3" type="ORF">BDV33DRAFT_228984</name>
</gene>
<proteinExistence type="predicted"/>
<sequence>MSRGWKVLPIGKTTGTWLYWAGSATAVRLILFELRLENSKSQINNGGRSTAFHGLLHLQHNLYGVTLGDAGNDAVLVCTTLTDEYELDLGAKTQPPCNIDDLLFSTHHLMAVTKVNFPTVRCRHQHSTLRKMMTSTSARPGTLLESSGYMRSNDALKWKDIELYMVKHPEDANCQVLLMRVKHRLNKGKRNKGVPPVFTYTERNDNLGLCVIQDILEYAFCDGAFASDRIKEPRDIWRYTHVPAHRLSTPIHFKESLREIPIFRRAVKDSEGKWVTHPTRALSYDQAQEYEISTSMSAGYKKPGSLYKYRKGAAAKLRHLDEHSRNVIMGHKRSGTFAYYVQVQDDTQSAFLETPSRDALIKLSTNASLTRDASAPQELSPQLKQDLEKDPELTSLQYERDSLRAQLISKYHQLHKGRETDLYKNFKEAQNKVRAKRKKLHTSAKDKQYNEFFENIGNRITENNYQGEPIKFEPDISHIIPERRILAELEFKNRDVDNINDTDLVEDRVRSLELRLALHQLQVPIALQRRIRFDQPSMESVPEKTPLLSDSGLECPVCLGRSDIHARAKSYRYARKDTLQRHFKTHKLPANFSKGRTCDYPGCDVILSTLPRYKFHQNTVHNIHL</sequence>
<reference evidence="3 4" key="1">
    <citation type="submission" date="2019-04" db="EMBL/GenBank/DDBJ databases">
        <title>Fungal friends and foes A comparative genomics study of 23 Aspergillus species from section Flavi.</title>
        <authorList>
            <consortium name="DOE Joint Genome Institute"/>
            <person name="Kjaerbolling I."/>
            <person name="Vesth T.C."/>
            <person name="Frisvad J.C."/>
            <person name="Nybo J.L."/>
            <person name="Theobald S."/>
            <person name="Kildgaard S."/>
            <person name="Petersen T.I."/>
            <person name="Kuo A."/>
            <person name="Sato A."/>
            <person name="Lyhne E.K."/>
            <person name="Kogle M.E."/>
            <person name="Wiebenga A."/>
            <person name="Kun R.S."/>
            <person name="Lubbers R.J."/>
            <person name="Makela M.R."/>
            <person name="Barry K."/>
            <person name="Chovatia M."/>
            <person name="Clum A."/>
            <person name="Daum C."/>
            <person name="Haridas S."/>
            <person name="He G."/>
            <person name="LaButti K."/>
            <person name="Lipzen A."/>
            <person name="Mondo S."/>
            <person name="Pangilinan J."/>
            <person name="Riley R."/>
            <person name="Salamov A."/>
            <person name="Simmons B.A."/>
            <person name="Magnuson J.K."/>
            <person name="Henrissat B."/>
            <person name="Mortensen U.H."/>
            <person name="Larsen T.O."/>
            <person name="De vries R.P."/>
            <person name="Grigoriev I.V."/>
            <person name="Machida M."/>
            <person name="Baker S.E."/>
            <person name="Andersen M.R."/>
        </authorList>
    </citation>
    <scope>NUCLEOTIDE SEQUENCE [LARGE SCALE GENOMIC DNA]</scope>
    <source>
        <strain evidence="3 4">CBS 126849</strain>
    </source>
</reference>
<name>A0A5N6EZG0_9EURO</name>
<organism evidence="3 4">
    <name type="scientific">Aspergillus novoparasiticus</name>
    <dbReference type="NCBI Taxonomy" id="986946"/>
    <lineage>
        <taxon>Eukaryota</taxon>
        <taxon>Fungi</taxon>
        <taxon>Dikarya</taxon>
        <taxon>Ascomycota</taxon>
        <taxon>Pezizomycotina</taxon>
        <taxon>Eurotiomycetes</taxon>
        <taxon>Eurotiomycetidae</taxon>
        <taxon>Eurotiales</taxon>
        <taxon>Aspergillaceae</taxon>
        <taxon>Aspergillus</taxon>
        <taxon>Aspergillus subgen. Circumdati</taxon>
    </lineage>
</organism>